<dbReference type="Pfam" id="PF01648">
    <property type="entry name" value="ACPS"/>
    <property type="match status" value="1"/>
</dbReference>
<evidence type="ECO:0000313" key="5">
    <source>
        <dbReference type="Proteomes" id="UP000199670"/>
    </source>
</evidence>
<name>A0A1C4B8T0_9GAMM</name>
<dbReference type="GO" id="GO:0008897">
    <property type="term" value="F:holo-[acyl-carrier-protein] synthase activity"/>
    <property type="evidence" value="ECO:0007669"/>
    <property type="project" value="InterPro"/>
</dbReference>
<evidence type="ECO:0000256" key="2">
    <source>
        <dbReference type="ARBA" id="ARBA00022679"/>
    </source>
</evidence>
<dbReference type="InterPro" id="IPR037143">
    <property type="entry name" value="4-PPantetheinyl_Trfase_dom_sf"/>
</dbReference>
<accession>A0A1C4B8T0</accession>
<dbReference type="AlphaFoldDB" id="A0A1C4B8T0"/>
<dbReference type="PANTHER" id="PTHR12215">
    <property type="entry name" value="PHOSPHOPANTETHEINE TRANSFERASE"/>
    <property type="match status" value="1"/>
</dbReference>
<proteinExistence type="inferred from homology"/>
<dbReference type="PANTHER" id="PTHR12215:SF10">
    <property type="entry name" value="L-AMINOADIPATE-SEMIALDEHYDE DEHYDROGENASE-PHOSPHOPANTETHEINYL TRANSFERASE"/>
    <property type="match status" value="1"/>
</dbReference>
<dbReference type="OrthoDB" id="7061431at2"/>
<dbReference type="Gene3D" id="3.90.470.20">
    <property type="entry name" value="4'-phosphopantetheinyl transferase domain"/>
    <property type="match status" value="2"/>
</dbReference>
<dbReference type="InterPro" id="IPR050559">
    <property type="entry name" value="P-Pant_transferase_sf"/>
</dbReference>
<dbReference type="GO" id="GO:0005829">
    <property type="term" value="C:cytosol"/>
    <property type="evidence" value="ECO:0007669"/>
    <property type="project" value="TreeGrafter"/>
</dbReference>
<reference evidence="5" key="1">
    <citation type="submission" date="2016-08" db="EMBL/GenBank/DDBJ databases">
        <authorList>
            <person name="Varghese N."/>
            <person name="Submissions Spin"/>
        </authorList>
    </citation>
    <scope>NUCLEOTIDE SEQUENCE [LARGE SCALE GENOMIC DNA]</scope>
    <source>
        <strain evidence="5">R-53248</strain>
    </source>
</reference>
<dbReference type="Proteomes" id="UP000199670">
    <property type="component" value="Unassembled WGS sequence"/>
</dbReference>
<dbReference type="InterPro" id="IPR008278">
    <property type="entry name" value="4-PPantetheinyl_Trfase_dom"/>
</dbReference>
<evidence type="ECO:0000256" key="1">
    <source>
        <dbReference type="ARBA" id="ARBA00010990"/>
    </source>
</evidence>
<evidence type="ECO:0000259" key="3">
    <source>
        <dbReference type="Pfam" id="PF01648"/>
    </source>
</evidence>
<keyword evidence="2 4" id="KW-0808">Transferase</keyword>
<dbReference type="EMBL" id="FMAQ01000004">
    <property type="protein sequence ID" value="SCC03267.1"/>
    <property type="molecule type" value="Genomic_DNA"/>
</dbReference>
<dbReference type="STRING" id="1798182.GA0061081_10450"/>
<keyword evidence="5" id="KW-1185">Reference proteome</keyword>
<dbReference type="RefSeq" id="WP_091347829.1">
    <property type="nucleotide sequence ID" value="NZ_FMAQ01000004.1"/>
</dbReference>
<evidence type="ECO:0000313" key="4">
    <source>
        <dbReference type="EMBL" id="SCC03267.1"/>
    </source>
</evidence>
<gene>
    <name evidence="4" type="ORF">GA0061081_10450</name>
</gene>
<protein>
    <submittedName>
        <fullName evidence="4">4'-phosphopantetheinyl transferase</fullName>
    </submittedName>
</protein>
<comment type="similarity">
    <text evidence="1">Belongs to the P-Pant transferase superfamily. Gsp/Sfp/HetI/AcpT family.</text>
</comment>
<feature type="domain" description="4'-phosphopantetheinyl transferase" evidence="3">
    <location>
        <begin position="99"/>
        <end position="183"/>
    </location>
</feature>
<organism evidence="4 5">
    <name type="scientific">Gilliamella bombicola</name>
    <dbReference type="NCBI Taxonomy" id="1798182"/>
    <lineage>
        <taxon>Bacteria</taxon>
        <taxon>Pseudomonadati</taxon>
        <taxon>Pseudomonadota</taxon>
        <taxon>Gammaproteobacteria</taxon>
        <taxon>Orbales</taxon>
        <taxon>Orbaceae</taxon>
        <taxon>Gilliamella</taxon>
    </lineage>
</organism>
<dbReference type="SUPFAM" id="SSF56214">
    <property type="entry name" value="4'-phosphopantetheinyl transferase"/>
    <property type="match status" value="2"/>
</dbReference>
<sequence>MTLIIQLANLNHTEIDFSLLPPQIVAEADKFNDERKKQFLVCRSILANLLKQYCHIPTLPAMVIGDNSRPRFLERHLPDFNISHSQDAVAVAISLTGMIGLDIEVARPRKNYLKVAKNFFADDEYQWMLKQDDTLAAFWQLWTLKESALKLYAKGVWQVKSVKVDLNQQMIIAPFGQDFYYQYRQVGDVHLSVNSNQPISKLILLS</sequence>
<dbReference type="GO" id="GO:0019878">
    <property type="term" value="P:lysine biosynthetic process via aminoadipic acid"/>
    <property type="evidence" value="ECO:0007669"/>
    <property type="project" value="TreeGrafter"/>
</dbReference>
<dbReference type="GO" id="GO:0000287">
    <property type="term" value="F:magnesium ion binding"/>
    <property type="evidence" value="ECO:0007669"/>
    <property type="project" value="InterPro"/>
</dbReference>